<dbReference type="NCBIfam" id="TIGR00451">
    <property type="entry name" value="unchar_dom_2"/>
    <property type="match status" value="1"/>
</dbReference>
<evidence type="ECO:0000259" key="6">
    <source>
        <dbReference type="PROSITE" id="PS51925"/>
    </source>
</evidence>
<dbReference type="SUPFAM" id="SSF47592">
    <property type="entry name" value="SWIB/MDM2 domain"/>
    <property type="match status" value="1"/>
</dbReference>
<dbReference type="SUPFAM" id="SSF55159">
    <property type="entry name" value="eIF1-like"/>
    <property type="match status" value="1"/>
</dbReference>
<dbReference type="Gene3D" id="3.30.780.10">
    <property type="entry name" value="SUI1-like domain"/>
    <property type="match status" value="1"/>
</dbReference>
<dbReference type="CDD" id="cd11610">
    <property type="entry name" value="eIF2D_N"/>
    <property type="match status" value="1"/>
</dbReference>
<protein>
    <submittedName>
        <fullName evidence="7">Eukaryotic translation initiation factor 2D</fullName>
    </submittedName>
</protein>
<dbReference type="InterPro" id="IPR039759">
    <property type="entry name" value="eIF2D_SUI1"/>
</dbReference>
<dbReference type="GO" id="GO:0005737">
    <property type="term" value="C:cytoplasm"/>
    <property type="evidence" value="ECO:0007669"/>
    <property type="project" value="UniProtKB-SubCell"/>
</dbReference>
<dbReference type="InterPro" id="IPR001950">
    <property type="entry name" value="SUI1"/>
</dbReference>
<feature type="region of interest" description="Disordered" evidence="4">
    <location>
        <begin position="208"/>
        <end position="239"/>
    </location>
</feature>
<dbReference type="InterPro" id="IPR041366">
    <property type="entry name" value="Pre-PUA"/>
</dbReference>
<gene>
    <name evidence="7" type="primary">EIF2D</name>
    <name evidence="7" type="synonym">eif2d</name>
</gene>
<dbReference type="GO" id="GO:0001731">
    <property type="term" value="P:formation of translation preinitiation complex"/>
    <property type="evidence" value="ECO:0007669"/>
    <property type="project" value="InterPro"/>
</dbReference>
<accession>A0A674BNB5</accession>
<dbReference type="SUPFAM" id="SSF88697">
    <property type="entry name" value="PUA domain-like"/>
    <property type="match status" value="1"/>
</dbReference>
<dbReference type="InterPro" id="IPR057429">
    <property type="entry name" value="WH_eIF2D"/>
</dbReference>
<reference evidence="7" key="1">
    <citation type="submission" date="2025-08" db="UniProtKB">
        <authorList>
            <consortium name="Ensembl"/>
        </authorList>
    </citation>
    <scope>IDENTIFICATION</scope>
</reference>
<dbReference type="CDD" id="cd11608">
    <property type="entry name" value="eIF2D_C"/>
    <property type="match status" value="1"/>
</dbReference>
<keyword evidence="3" id="KW-0648">Protein biosynthesis</keyword>
<feature type="domain" description="SUI1" evidence="5">
    <location>
        <begin position="486"/>
        <end position="559"/>
    </location>
</feature>
<comment type="similarity">
    <text evidence="1">Belongs to the eIF2D family.</text>
</comment>
<evidence type="ECO:0000259" key="5">
    <source>
        <dbReference type="PROSITE" id="PS50296"/>
    </source>
</evidence>
<dbReference type="InterPro" id="IPR058886">
    <property type="entry name" value="SWIB_eIF2D"/>
</dbReference>
<keyword evidence="8" id="KW-1185">Reference proteome</keyword>
<reference evidence="7" key="2">
    <citation type="submission" date="2025-09" db="UniProtKB">
        <authorList>
            <consortium name="Ensembl"/>
        </authorList>
    </citation>
    <scope>IDENTIFICATION</scope>
</reference>
<dbReference type="Pfam" id="PF26292">
    <property type="entry name" value="PUA_elF2D"/>
    <property type="match status" value="1"/>
</dbReference>
<dbReference type="InterPro" id="IPR048248">
    <property type="entry name" value="PUA_eIF2d-like"/>
</dbReference>
<evidence type="ECO:0000256" key="4">
    <source>
        <dbReference type="SAM" id="MobiDB-lite"/>
    </source>
</evidence>
<dbReference type="Ensembl" id="ENSSTUT00000077407.1">
    <property type="protein sequence ID" value="ENSSTUP00000072935.1"/>
    <property type="gene ID" value="ENSSTUG00000030030.1"/>
</dbReference>
<dbReference type="CDD" id="cd21156">
    <property type="entry name" value="PUA_eIF2d-like"/>
    <property type="match status" value="1"/>
</dbReference>
<dbReference type="Gene3D" id="3.10.400.20">
    <property type="match status" value="1"/>
</dbReference>
<dbReference type="InterPro" id="IPR039757">
    <property type="entry name" value="EIF2D"/>
</dbReference>
<dbReference type="GeneTree" id="ENSGT00550000074865"/>
<dbReference type="InterPro" id="IPR015947">
    <property type="entry name" value="PUA-like_sf"/>
</dbReference>
<dbReference type="PROSITE" id="PS50890">
    <property type="entry name" value="PUA"/>
    <property type="match status" value="1"/>
</dbReference>
<dbReference type="PANTHER" id="PTHR12217">
    <property type="entry name" value="EUKARYOTIC TRANSLATION INITIATION FACTOR 2D"/>
    <property type="match status" value="1"/>
</dbReference>
<feature type="region of interest" description="Disordered" evidence="4">
    <location>
        <begin position="246"/>
        <end position="265"/>
    </location>
</feature>
<dbReference type="GO" id="GO:0003723">
    <property type="term" value="F:RNA binding"/>
    <property type="evidence" value="ECO:0007669"/>
    <property type="project" value="InterPro"/>
</dbReference>
<evidence type="ECO:0000313" key="7">
    <source>
        <dbReference type="Ensembl" id="ENSSTUP00000072935.1"/>
    </source>
</evidence>
<dbReference type="Pfam" id="PF01253">
    <property type="entry name" value="SUI1"/>
    <property type="match status" value="1"/>
</dbReference>
<dbReference type="PROSITE" id="PS51925">
    <property type="entry name" value="SWIB_MDM2"/>
    <property type="match status" value="1"/>
</dbReference>
<keyword evidence="3" id="KW-0396">Initiation factor</keyword>
<feature type="compositionally biased region" description="Basic and acidic residues" evidence="4">
    <location>
        <begin position="246"/>
        <end position="264"/>
    </location>
</feature>
<evidence type="ECO:0000256" key="3">
    <source>
        <dbReference type="ARBA" id="ARBA00022540"/>
    </source>
</evidence>
<organism evidence="7 8">
    <name type="scientific">Salmo trutta</name>
    <name type="common">Brown trout</name>
    <dbReference type="NCBI Taxonomy" id="8032"/>
    <lineage>
        <taxon>Eukaryota</taxon>
        <taxon>Metazoa</taxon>
        <taxon>Chordata</taxon>
        <taxon>Craniata</taxon>
        <taxon>Vertebrata</taxon>
        <taxon>Euteleostomi</taxon>
        <taxon>Actinopterygii</taxon>
        <taxon>Neopterygii</taxon>
        <taxon>Teleostei</taxon>
        <taxon>Protacanthopterygii</taxon>
        <taxon>Salmoniformes</taxon>
        <taxon>Salmonidae</taxon>
        <taxon>Salmoninae</taxon>
        <taxon>Salmo</taxon>
    </lineage>
</organism>
<dbReference type="PANTHER" id="PTHR12217:SF4">
    <property type="entry name" value="EUKARYOTIC TRANSLATION INITIATION FACTOR 2D"/>
    <property type="match status" value="1"/>
</dbReference>
<dbReference type="PROSITE" id="PS50296">
    <property type="entry name" value="SUI1"/>
    <property type="match status" value="1"/>
</dbReference>
<sequence>MCCLSAPFIFLSSIFQIIFHIASHLRRKLKADISTAFPSLSVEELSELVPNKEELNVVKIYAHKGDAVTLYMLHKNPVFFELEKCLYPTVYTLWHYPHVLPTFTTWPPVLQKLAGGADLMLPGVVVPLSGLPEVKKGDCCAVKVVSNRAPMAVGTATMSSAEMRSLGMKGRGVSVLHTYMDSLWAFGDKSGPPSIPDVDTEGVEAMYGEEEEDDEATEGGEEEPCPNSDGDKATDAPCPGIQELSLADREEGEHGKEEGEDLRSPQEQMDALLLQCFLQALKSKVKKSELPLLTSSFLRIHMFSCCPSGKQLDIKKSSYKKLSKFLQCMQQQHSLVRVEELSKGVESIVEVDWKNSDVLLLGRSPTIPLRSLPSTVCPLVWSLCFKMPRRGESGYMKGTVLQPAEVRAIITDYVKRNELVDENNKNYVIINPILCDCLLEKSEYQEVEALKWDDLFSRTLYKMQHCHQLVFPGQPPIVKKGHIEPIDISVASRGSNKKVTMIKNLEVYGLDPMAVSVALQHRVQASSALNPVPGSKDRVLVQIQGNQVQQVCKLLLDKYQIPCKYIQGLDNKVQKPGRKK</sequence>
<dbReference type="InterPro" id="IPR036885">
    <property type="entry name" value="SWIB_MDM2_dom_sf"/>
</dbReference>
<dbReference type="GO" id="GO:0003743">
    <property type="term" value="F:translation initiation factor activity"/>
    <property type="evidence" value="ECO:0007669"/>
    <property type="project" value="UniProtKB-KW"/>
</dbReference>
<evidence type="ECO:0000313" key="8">
    <source>
        <dbReference type="Proteomes" id="UP000472277"/>
    </source>
</evidence>
<dbReference type="Proteomes" id="UP000472277">
    <property type="component" value="Chromosome 28"/>
</dbReference>
<dbReference type="InterPro" id="IPR048247">
    <property type="entry name" value="eIF2D_N"/>
</dbReference>
<feature type="domain" description="DM2" evidence="6">
    <location>
        <begin position="378"/>
        <end position="462"/>
    </location>
</feature>
<evidence type="ECO:0000256" key="1">
    <source>
        <dbReference type="ARBA" id="ARBA00010359"/>
    </source>
</evidence>
<dbReference type="InterPro" id="IPR004521">
    <property type="entry name" value="Uncharacterised_CHP00451"/>
</dbReference>
<dbReference type="Pfam" id="PF17832">
    <property type="entry name" value="Pre-PUA"/>
    <property type="match status" value="1"/>
</dbReference>
<dbReference type="InterPro" id="IPR003121">
    <property type="entry name" value="SWIB_MDM2_domain"/>
</dbReference>
<feature type="compositionally biased region" description="Acidic residues" evidence="4">
    <location>
        <begin position="208"/>
        <end position="224"/>
    </location>
</feature>
<proteinExistence type="inferred from homology"/>
<dbReference type="Pfam" id="PF25304">
    <property type="entry name" value="WHD_eIF2D"/>
    <property type="match status" value="1"/>
</dbReference>
<name>A0A674BNB5_SALTR</name>
<evidence type="ECO:0000256" key="2">
    <source>
        <dbReference type="ARBA" id="ARBA00022490"/>
    </source>
</evidence>
<keyword evidence="2" id="KW-0963">Cytoplasm</keyword>
<dbReference type="AlphaFoldDB" id="A0A674BNB5"/>
<dbReference type="InterPro" id="IPR036877">
    <property type="entry name" value="SUI1_dom_sf"/>
</dbReference>
<dbReference type="FunFam" id="3.10.400.20:FF:000002">
    <property type="entry name" value="Eukaryotic translation initiation factor 2D"/>
    <property type="match status" value="1"/>
</dbReference>
<dbReference type="Pfam" id="PF26291">
    <property type="entry name" value="SWIB_eIF2D"/>
    <property type="match status" value="1"/>
</dbReference>